<gene>
    <name evidence="4" type="ORF">IQ230_15255</name>
</gene>
<evidence type="ECO:0000259" key="3">
    <source>
        <dbReference type="PROSITE" id="PS51186"/>
    </source>
</evidence>
<protein>
    <submittedName>
        <fullName evidence="4">MarR family transcriptional regulator</fullName>
    </submittedName>
</protein>
<dbReference type="InterPro" id="IPR050769">
    <property type="entry name" value="NAT_camello-type"/>
</dbReference>
<accession>A0ABR9UTS5</accession>
<keyword evidence="1" id="KW-0808">Transferase</keyword>
<proteinExistence type="predicted"/>
<dbReference type="SMART" id="SM00347">
    <property type="entry name" value="HTH_MARR"/>
    <property type="match status" value="1"/>
</dbReference>
<comment type="caution">
    <text evidence="4">The sequence shown here is derived from an EMBL/GenBank/DDBJ whole genome shotgun (WGS) entry which is preliminary data.</text>
</comment>
<dbReference type="PANTHER" id="PTHR13947">
    <property type="entry name" value="GNAT FAMILY N-ACETYLTRANSFERASE"/>
    <property type="match status" value="1"/>
</dbReference>
<dbReference type="Proteomes" id="UP000651156">
    <property type="component" value="Unassembled WGS sequence"/>
</dbReference>
<feature type="domain" description="N-acetyltransferase" evidence="3">
    <location>
        <begin position="156"/>
        <end position="312"/>
    </location>
</feature>
<dbReference type="InterPro" id="IPR016181">
    <property type="entry name" value="Acyl_CoA_acyltransferase"/>
</dbReference>
<feature type="domain" description="HTH marR-type" evidence="2">
    <location>
        <begin position="9"/>
        <end position="144"/>
    </location>
</feature>
<dbReference type="SUPFAM" id="SSF55729">
    <property type="entry name" value="Acyl-CoA N-acyltransferases (Nat)"/>
    <property type="match status" value="1"/>
</dbReference>
<dbReference type="PANTHER" id="PTHR13947:SF37">
    <property type="entry name" value="LD18367P"/>
    <property type="match status" value="1"/>
</dbReference>
<dbReference type="InterPro" id="IPR036388">
    <property type="entry name" value="WH-like_DNA-bd_sf"/>
</dbReference>
<dbReference type="InterPro" id="IPR000182">
    <property type="entry name" value="GNAT_dom"/>
</dbReference>
<evidence type="ECO:0000313" key="4">
    <source>
        <dbReference type="EMBL" id="MBE9191681.1"/>
    </source>
</evidence>
<dbReference type="PROSITE" id="PS51186">
    <property type="entry name" value="GNAT"/>
    <property type="match status" value="1"/>
</dbReference>
<dbReference type="Pfam" id="PF12802">
    <property type="entry name" value="MarR_2"/>
    <property type="match status" value="1"/>
</dbReference>
<dbReference type="InterPro" id="IPR000835">
    <property type="entry name" value="HTH_MarR-typ"/>
</dbReference>
<dbReference type="CDD" id="cd04301">
    <property type="entry name" value="NAT_SF"/>
    <property type="match status" value="1"/>
</dbReference>
<dbReference type="Gene3D" id="1.10.10.10">
    <property type="entry name" value="Winged helix-like DNA-binding domain superfamily/Winged helix DNA-binding domain"/>
    <property type="match status" value="1"/>
</dbReference>
<organism evidence="4 5">
    <name type="scientific">Gloeocapsopsis crepidinum LEGE 06123</name>
    <dbReference type="NCBI Taxonomy" id="588587"/>
    <lineage>
        <taxon>Bacteria</taxon>
        <taxon>Bacillati</taxon>
        <taxon>Cyanobacteriota</taxon>
        <taxon>Cyanophyceae</taxon>
        <taxon>Oscillatoriophycideae</taxon>
        <taxon>Chroococcales</taxon>
        <taxon>Chroococcaceae</taxon>
        <taxon>Gloeocapsopsis</taxon>
    </lineage>
</organism>
<dbReference type="Pfam" id="PF00583">
    <property type="entry name" value="Acetyltransf_1"/>
    <property type="match status" value="1"/>
</dbReference>
<dbReference type="PROSITE" id="PS50995">
    <property type="entry name" value="HTH_MARR_2"/>
    <property type="match status" value="1"/>
</dbReference>
<evidence type="ECO:0000256" key="1">
    <source>
        <dbReference type="ARBA" id="ARBA00022679"/>
    </source>
</evidence>
<sequence length="312" mass="35772">MTKTNSAKYAEHIEAVRRFNRFYTQQIGVLHEGILKSPFSLTEARVIYELAHCEKPTATEIANKLDLDAGYLSRILREFKKRGLIDKQPSETDGRQTILCLTEQGQNSFTMLNACSYDEIGAILDKLSTVDQSRLIKAMQVIEELLGTRSEQKVPYILRLHQPGDLGWIVHRHSVLYAEEYGWNEQFEALVASIVAEFVQNYNPKRERCWIAERDGEIVGSVCLVKQSDEVAKLRLLFVEPKARGLGIGTRLVNECMRFARQAGYSKVTLWTNNVLLAARHIYEVVGFRLVYEEEHNSFGHHLIGEVWELEL</sequence>
<evidence type="ECO:0000259" key="2">
    <source>
        <dbReference type="PROSITE" id="PS50995"/>
    </source>
</evidence>
<evidence type="ECO:0000313" key="5">
    <source>
        <dbReference type="Proteomes" id="UP000651156"/>
    </source>
</evidence>
<dbReference type="SUPFAM" id="SSF46785">
    <property type="entry name" value="Winged helix' DNA-binding domain"/>
    <property type="match status" value="1"/>
</dbReference>
<dbReference type="RefSeq" id="WP_193932804.1">
    <property type="nucleotide sequence ID" value="NZ_CAWPMZ010000069.1"/>
</dbReference>
<keyword evidence="5" id="KW-1185">Reference proteome</keyword>
<dbReference type="Gene3D" id="3.40.630.30">
    <property type="match status" value="1"/>
</dbReference>
<name>A0ABR9UTS5_9CHRO</name>
<dbReference type="EMBL" id="JADEWN010000037">
    <property type="protein sequence ID" value="MBE9191681.1"/>
    <property type="molecule type" value="Genomic_DNA"/>
</dbReference>
<dbReference type="InterPro" id="IPR036390">
    <property type="entry name" value="WH_DNA-bd_sf"/>
</dbReference>
<reference evidence="4 5" key="1">
    <citation type="submission" date="2020-10" db="EMBL/GenBank/DDBJ databases">
        <authorList>
            <person name="Castelo-Branco R."/>
            <person name="Eusebio N."/>
            <person name="Adriana R."/>
            <person name="Vieira A."/>
            <person name="Brugerolle De Fraissinette N."/>
            <person name="Rezende De Castro R."/>
            <person name="Schneider M.P."/>
            <person name="Vasconcelos V."/>
            <person name="Leao P.N."/>
        </authorList>
    </citation>
    <scope>NUCLEOTIDE SEQUENCE [LARGE SCALE GENOMIC DNA]</scope>
    <source>
        <strain evidence="4 5">LEGE 06123</strain>
    </source>
</reference>